<organism evidence="3 4">
    <name type="scientific">Acinetobacter pseudolwoffii</name>
    <dbReference type="NCBI Taxonomy" id="2053287"/>
    <lineage>
        <taxon>Bacteria</taxon>
        <taxon>Pseudomonadati</taxon>
        <taxon>Pseudomonadota</taxon>
        <taxon>Gammaproteobacteria</taxon>
        <taxon>Moraxellales</taxon>
        <taxon>Moraxellaceae</taxon>
        <taxon>Acinetobacter</taxon>
    </lineage>
</organism>
<dbReference type="Proteomes" id="UP000242351">
    <property type="component" value="Unassembled WGS sequence"/>
</dbReference>
<feature type="signal peptide" evidence="2">
    <location>
        <begin position="1"/>
        <end position="29"/>
    </location>
</feature>
<dbReference type="AlphaFoldDB" id="A0A2H9UPE1"/>
<dbReference type="InterPro" id="IPR045748">
    <property type="entry name" value="DcaP"/>
</dbReference>
<evidence type="ECO:0000313" key="3">
    <source>
        <dbReference type="EMBL" id="PJI33555.1"/>
    </source>
</evidence>
<comment type="caution">
    <text evidence="3">The sequence shown here is derived from an EMBL/GenBank/DDBJ whole genome shotgun (WGS) entry which is preliminary data.</text>
</comment>
<gene>
    <name evidence="3" type="ORF">CU320_03930</name>
</gene>
<dbReference type="SUPFAM" id="SSF56935">
    <property type="entry name" value="Porins"/>
    <property type="match status" value="1"/>
</dbReference>
<protein>
    <submittedName>
        <fullName evidence="3">DcaP-like protein</fullName>
    </submittedName>
</protein>
<reference evidence="3 4" key="2">
    <citation type="submission" date="2017-12" db="EMBL/GenBank/DDBJ databases">
        <title>Revising the taxonomy of the Acinetobacter lwoffii group: the description of Acinetobacter pseudolwoffii sp. nov. and emended description of Acinetobacter lwoffii.</title>
        <authorList>
            <person name="Nemec A."/>
        </authorList>
    </citation>
    <scope>NUCLEOTIDE SEQUENCE [LARGE SCALE GENOMIC DNA]</scope>
    <source>
        <strain evidence="3 4">ANC 5347</strain>
    </source>
</reference>
<accession>A0A2H9UPE1</accession>
<evidence type="ECO:0000313" key="4">
    <source>
        <dbReference type="Proteomes" id="UP000242351"/>
    </source>
</evidence>
<dbReference type="EMBL" id="PGOZ01000002">
    <property type="protein sequence ID" value="PJI33555.1"/>
    <property type="molecule type" value="Genomic_DNA"/>
</dbReference>
<reference evidence="3 4" key="1">
    <citation type="submission" date="2017-11" db="EMBL/GenBank/DDBJ databases">
        <authorList>
            <person name="Han C.G."/>
        </authorList>
    </citation>
    <scope>NUCLEOTIDE SEQUENCE [LARGE SCALE GENOMIC DNA]</scope>
    <source>
        <strain evidence="3 4">ANC 5347</strain>
    </source>
</reference>
<sequence>MSQVLTRKFLAKGLAVAVATLMLGTVAHAETQEQKEIKQLRQEIEALKTLVLQQQQVQQTQAVQIEQVKATPQQSAAAPKALSTKSDTEVKLYGFVRGDANYIIEGSAGDFSDVAKTNGQTNDKFVATAKTTRIGLDFKTNVEGAEIGGKLESDFAGTNDSFRVRQAYLTYKNWLIGQTQSTFLSNHAPFMIDFSTNVGGGTTRLPMIRYGFDLSPATQLFLAAEKPNSSAGHNELNAKGETVSVEHNKSSAPTLTAKLVHNFDDKKGNASARALVEVTKDESVNDRKAGWGLAAGTTYQVLEPLKATIDVSYTQGVNGILYGTNANAAFVHDADNRNIEQNEIWAVQTGLTYSILPNLKTSVGYGALFADKDSDYADLINATANKKVQQAWLNLVYSPVKPLEFGVEYVNGERKDFNNEKFKDNRIGLMSKYSF</sequence>
<name>A0A2H9UPE1_9GAMM</name>
<feature type="coiled-coil region" evidence="1">
    <location>
        <begin position="30"/>
        <end position="57"/>
    </location>
</feature>
<dbReference type="Pfam" id="PF19577">
    <property type="entry name" value="DcaP"/>
    <property type="match status" value="1"/>
</dbReference>
<keyword evidence="1" id="KW-0175">Coiled coil</keyword>
<evidence type="ECO:0000256" key="2">
    <source>
        <dbReference type="SAM" id="SignalP"/>
    </source>
</evidence>
<evidence type="ECO:0000256" key="1">
    <source>
        <dbReference type="SAM" id="Coils"/>
    </source>
</evidence>
<feature type="chain" id="PRO_5014117900" evidence="2">
    <location>
        <begin position="30"/>
        <end position="435"/>
    </location>
</feature>
<keyword evidence="2" id="KW-0732">Signal</keyword>
<dbReference type="RefSeq" id="WP_100357280.1">
    <property type="nucleotide sequence ID" value="NZ_JBGJLW010000003.1"/>
</dbReference>
<proteinExistence type="predicted"/>